<feature type="domain" description="Phosphotyrosine protein phosphatase I" evidence="6">
    <location>
        <begin position="2"/>
        <end position="148"/>
    </location>
</feature>
<evidence type="ECO:0000256" key="3">
    <source>
        <dbReference type="ARBA" id="ARBA00022801"/>
    </source>
</evidence>
<protein>
    <recommendedName>
        <fullName evidence="2">protein-tyrosine-phosphatase</fullName>
        <ecNumber evidence="2">3.1.3.48</ecNumber>
    </recommendedName>
</protein>
<dbReference type="Gene3D" id="3.40.50.2300">
    <property type="match status" value="1"/>
</dbReference>
<evidence type="ECO:0000256" key="2">
    <source>
        <dbReference type="ARBA" id="ARBA00013064"/>
    </source>
</evidence>
<reference evidence="7 8" key="1">
    <citation type="submission" date="2023-03" db="EMBL/GenBank/DDBJ databases">
        <title>Strain FZY0004 represents a novel species in the genus Thalassospira isolated from seawater.</title>
        <authorList>
            <person name="Fu Z.-Y."/>
        </authorList>
    </citation>
    <scope>NUCLEOTIDE SEQUENCE [LARGE SCALE GENOMIC DNA]</scope>
    <source>
        <strain evidence="7 8">FZY0004</strain>
    </source>
</reference>
<evidence type="ECO:0000256" key="5">
    <source>
        <dbReference type="ARBA" id="ARBA00051722"/>
    </source>
</evidence>
<keyword evidence="4" id="KW-0904">Protein phosphatase</keyword>
<gene>
    <name evidence="7" type="ORF">P7680_01750</name>
</gene>
<dbReference type="InterPro" id="IPR017867">
    <property type="entry name" value="Tyr_phospatase_low_mol_wt"/>
</dbReference>
<dbReference type="PRINTS" id="PR00719">
    <property type="entry name" value="LMWPTPASE"/>
</dbReference>
<keyword evidence="8" id="KW-1185">Reference proteome</keyword>
<comment type="caution">
    <text evidence="7">The sequence shown here is derived from an EMBL/GenBank/DDBJ whole genome shotgun (WGS) entry which is preliminary data.</text>
</comment>
<comment type="similarity">
    <text evidence="1">Belongs to the low molecular weight phosphotyrosine protein phosphatase family.</text>
</comment>
<dbReference type="Pfam" id="PF01451">
    <property type="entry name" value="LMWPc"/>
    <property type="match status" value="1"/>
</dbReference>
<dbReference type="InterPro" id="IPR036196">
    <property type="entry name" value="Ptyr_pPase_sf"/>
</dbReference>
<organism evidence="7 8">
    <name type="scientific">Thalassospira aquimaris</name>
    <dbReference type="NCBI Taxonomy" id="3037796"/>
    <lineage>
        <taxon>Bacteria</taxon>
        <taxon>Pseudomonadati</taxon>
        <taxon>Pseudomonadota</taxon>
        <taxon>Alphaproteobacteria</taxon>
        <taxon>Rhodospirillales</taxon>
        <taxon>Thalassospiraceae</taxon>
        <taxon>Thalassospira</taxon>
    </lineage>
</organism>
<dbReference type="Proteomes" id="UP001529180">
    <property type="component" value="Unassembled WGS sequence"/>
</dbReference>
<dbReference type="PANTHER" id="PTHR11717:SF31">
    <property type="entry name" value="LOW MOLECULAR WEIGHT PROTEIN-TYROSINE-PHOSPHATASE ETP-RELATED"/>
    <property type="match status" value="1"/>
</dbReference>
<dbReference type="EMBL" id="JARSBO010000001">
    <property type="protein sequence ID" value="MDG4717699.1"/>
    <property type="molecule type" value="Genomic_DNA"/>
</dbReference>
<dbReference type="SUPFAM" id="SSF52788">
    <property type="entry name" value="Phosphotyrosine protein phosphatases I"/>
    <property type="match status" value="1"/>
</dbReference>
<evidence type="ECO:0000313" key="7">
    <source>
        <dbReference type="EMBL" id="MDG4717699.1"/>
    </source>
</evidence>
<evidence type="ECO:0000313" key="8">
    <source>
        <dbReference type="Proteomes" id="UP001529180"/>
    </source>
</evidence>
<name>A0ABT6G6M7_9PROT</name>
<accession>A0ABT6G6M7</accession>
<comment type="catalytic activity">
    <reaction evidence="5">
        <text>O-phospho-L-tyrosyl-[protein] + H2O = L-tyrosyl-[protein] + phosphate</text>
        <dbReference type="Rhea" id="RHEA:10684"/>
        <dbReference type="Rhea" id="RHEA-COMP:10136"/>
        <dbReference type="Rhea" id="RHEA-COMP:20101"/>
        <dbReference type="ChEBI" id="CHEBI:15377"/>
        <dbReference type="ChEBI" id="CHEBI:43474"/>
        <dbReference type="ChEBI" id="CHEBI:46858"/>
        <dbReference type="ChEBI" id="CHEBI:61978"/>
        <dbReference type="EC" id="3.1.3.48"/>
    </reaction>
</comment>
<keyword evidence="3" id="KW-0378">Hydrolase</keyword>
<evidence type="ECO:0000256" key="4">
    <source>
        <dbReference type="ARBA" id="ARBA00022912"/>
    </source>
</evidence>
<dbReference type="RefSeq" id="WP_114100894.1">
    <property type="nucleotide sequence ID" value="NZ_JARSBO010000001.1"/>
</dbReference>
<dbReference type="SMART" id="SM00226">
    <property type="entry name" value="LMWPc"/>
    <property type="match status" value="1"/>
</dbReference>
<evidence type="ECO:0000259" key="6">
    <source>
        <dbReference type="SMART" id="SM00226"/>
    </source>
</evidence>
<proteinExistence type="inferred from homology"/>
<dbReference type="InterPro" id="IPR050438">
    <property type="entry name" value="LMW_PTPase"/>
</dbReference>
<sequence>MISVLFACTGNTCRSPIAAAIARQYVKLHNMPFKISSAGLHADSNCPITPEAHLSLQNIGIDTVHASQPLTPELIGSSDAIFVMENWQAEKVIDQVRQMALATPPVVMMIDPMGDIADPLGKGQNAYDNLTKQMLGLVPGVLSGLAKSPAATEG</sequence>
<dbReference type="PANTHER" id="PTHR11717">
    <property type="entry name" value="LOW MOLECULAR WEIGHT PROTEIN TYROSINE PHOSPHATASE"/>
    <property type="match status" value="1"/>
</dbReference>
<evidence type="ECO:0000256" key="1">
    <source>
        <dbReference type="ARBA" id="ARBA00011063"/>
    </source>
</evidence>
<dbReference type="InterPro" id="IPR023485">
    <property type="entry name" value="Ptyr_pPase"/>
</dbReference>
<dbReference type="EC" id="3.1.3.48" evidence="2"/>